<evidence type="ECO:0000313" key="1">
    <source>
        <dbReference type="Proteomes" id="UP000887579"/>
    </source>
</evidence>
<protein>
    <submittedName>
        <fullName evidence="2">Uncharacterized protein</fullName>
    </submittedName>
</protein>
<accession>A0AC34GAE4</accession>
<organism evidence="1 2">
    <name type="scientific">Panagrolaimus sp. ES5</name>
    <dbReference type="NCBI Taxonomy" id="591445"/>
    <lineage>
        <taxon>Eukaryota</taxon>
        <taxon>Metazoa</taxon>
        <taxon>Ecdysozoa</taxon>
        <taxon>Nematoda</taxon>
        <taxon>Chromadorea</taxon>
        <taxon>Rhabditida</taxon>
        <taxon>Tylenchina</taxon>
        <taxon>Panagrolaimomorpha</taxon>
        <taxon>Panagrolaimoidea</taxon>
        <taxon>Panagrolaimidae</taxon>
        <taxon>Panagrolaimus</taxon>
    </lineage>
</organism>
<proteinExistence type="predicted"/>
<evidence type="ECO:0000313" key="2">
    <source>
        <dbReference type="WBParaSite" id="ES5_v2.g26725.t1"/>
    </source>
</evidence>
<dbReference type="WBParaSite" id="ES5_v2.g26725.t1">
    <property type="protein sequence ID" value="ES5_v2.g26725.t1"/>
    <property type="gene ID" value="ES5_v2.g26725"/>
</dbReference>
<dbReference type="Proteomes" id="UP000887579">
    <property type="component" value="Unplaced"/>
</dbReference>
<sequence length="62" mass="6912">MNFSSQICDPDTVFTIDDRNRINTKLKWLEVSTGKNNPEKCDEKGLFGLTIIGKTFQGGSSD</sequence>
<reference evidence="2" key="1">
    <citation type="submission" date="2022-11" db="UniProtKB">
        <authorList>
            <consortium name="WormBaseParasite"/>
        </authorList>
    </citation>
    <scope>IDENTIFICATION</scope>
</reference>
<name>A0AC34GAE4_9BILA</name>